<feature type="domain" description="GH18" evidence="12">
    <location>
        <begin position="7"/>
        <end position="379"/>
    </location>
</feature>
<keyword evidence="10" id="KW-0624">Polysaccharide degradation</keyword>
<accession>A0A6A6D604</accession>
<evidence type="ECO:0000313" key="13">
    <source>
        <dbReference type="EMBL" id="KAF2174874.1"/>
    </source>
</evidence>
<dbReference type="GO" id="GO:0008061">
    <property type="term" value="F:chitin binding"/>
    <property type="evidence" value="ECO:0007669"/>
    <property type="project" value="InterPro"/>
</dbReference>
<evidence type="ECO:0000313" key="14">
    <source>
        <dbReference type="Proteomes" id="UP000800200"/>
    </source>
</evidence>
<dbReference type="Gene3D" id="3.10.50.10">
    <property type="match status" value="1"/>
</dbReference>
<dbReference type="FunFam" id="3.10.50.10:FF:000005">
    <property type="entry name" value="Endochitinase B1"/>
    <property type="match status" value="1"/>
</dbReference>
<dbReference type="GO" id="GO:0005576">
    <property type="term" value="C:extracellular region"/>
    <property type="evidence" value="ECO:0007669"/>
    <property type="project" value="UniProtKB-SubCell"/>
</dbReference>
<evidence type="ECO:0000256" key="8">
    <source>
        <dbReference type="ARBA" id="ARBA00023277"/>
    </source>
</evidence>
<dbReference type="InterPro" id="IPR050314">
    <property type="entry name" value="Glycosyl_Hydrlase_18"/>
</dbReference>
<dbReference type="PROSITE" id="PS01095">
    <property type="entry name" value="GH18_1"/>
    <property type="match status" value="1"/>
</dbReference>
<comment type="similarity">
    <text evidence="3">Belongs to the glycosyl hydrolase 18 family. Chitinase class V subfamily.</text>
</comment>
<protein>
    <recommendedName>
        <fullName evidence="4">chitinase</fullName>
        <ecNumber evidence="4">3.2.1.14</ecNumber>
    </recommendedName>
</protein>
<dbReference type="EC" id="3.2.1.14" evidence="4"/>
<dbReference type="GO" id="GO:0000272">
    <property type="term" value="P:polysaccharide catabolic process"/>
    <property type="evidence" value="ECO:0007669"/>
    <property type="project" value="UniProtKB-KW"/>
</dbReference>
<comment type="subcellular location">
    <subcellularLocation>
        <location evidence="2">Secreted</location>
    </subcellularLocation>
</comment>
<dbReference type="InterPro" id="IPR001579">
    <property type="entry name" value="Glyco_hydro_18_chit_AS"/>
</dbReference>
<sequence length="408" mass="45283">MGGGEGYRSVAYYPNWAIYGRKYFPKDIPVEKLTHMLYAFADNRENGEVFLTDKWADVDIHFDGDSWNDTGKNLYGCLKQINIFKKRNRNLKMLLSIGGWTYTQISKHFDGPASTPQGRKTFADSCVQLIKDLGFDGIDIDWEYPQNAEQGEQLVLLLQEIRQAMDTYADTLASGSYGSRPHFILSIAAPAGKQNYQHLPLGRLASVLDFINLMAYDFAGSWDHCAGHQSNLYPSRSTPTCTPFCANATIHDYLAAGVPSHKLVLGMPLYGRAFLQTTGPGQPFTGGIGEGSFEAGVWDFKALPKPGAVEHIDEEAGASYSYDVNTGAMISYDTVPMAVGKAGYIKQHHLGGAMWWELSGDKTGEDGIVTHVVRELGGHDGRRMEYKPNWLDYPDSQYDNLRAGFPEN</sequence>
<dbReference type="PANTHER" id="PTHR11177:SF317">
    <property type="entry name" value="CHITINASE 12-RELATED"/>
    <property type="match status" value="1"/>
</dbReference>
<dbReference type="CDD" id="cd06548">
    <property type="entry name" value="GH18_chitinase"/>
    <property type="match status" value="1"/>
</dbReference>
<name>A0A6A6D604_9PEZI</name>
<evidence type="ECO:0000256" key="7">
    <source>
        <dbReference type="ARBA" id="ARBA00023024"/>
    </source>
</evidence>
<dbReference type="EMBL" id="ML994762">
    <property type="protein sequence ID" value="KAF2174874.1"/>
    <property type="molecule type" value="Genomic_DNA"/>
</dbReference>
<dbReference type="InterPro" id="IPR029070">
    <property type="entry name" value="Chitinase_insertion_sf"/>
</dbReference>
<keyword evidence="14" id="KW-1185">Reference proteome</keyword>
<dbReference type="SMART" id="SM00636">
    <property type="entry name" value="Glyco_18"/>
    <property type="match status" value="1"/>
</dbReference>
<comment type="catalytic activity">
    <reaction evidence="1">
        <text>Random endo-hydrolysis of N-acetyl-beta-D-glucosaminide (1-&gt;4)-beta-linkages in chitin and chitodextrins.</text>
        <dbReference type="EC" id="3.2.1.14"/>
    </reaction>
</comment>
<evidence type="ECO:0000256" key="2">
    <source>
        <dbReference type="ARBA" id="ARBA00004613"/>
    </source>
</evidence>
<keyword evidence="7" id="KW-0146">Chitin degradation</keyword>
<dbReference type="PANTHER" id="PTHR11177">
    <property type="entry name" value="CHITINASE"/>
    <property type="match status" value="1"/>
</dbReference>
<keyword evidence="6 11" id="KW-0378">Hydrolase</keyword>
<dbReference type="FunFam" id="3.20.20.80:FF:000075">
    <property type="entry name" value="Sporulation-specific chitinase"/>
    <property type="match status" value="1"/>
</dbReference>
<dbReference type="Pfam" id="PF00704">
    <property type="entry name" value="Glyco_hydro_18"/>
    <property type="match status" value="1"/>
</dbReference>
<evidence type="ECO:0000256" key="6">
    <source>
        <dbReference type="ARBA" id="ARBA00022801"/>
    </source>
</evidence>
<dbReference type="SUPFAM" id="SSF54556">
    <property type="entry name" value="Chitinase insertion domain"/>
    <property type="match status" value="1"/>
</dbReference>
<dbReference type="OrthoDB" id="76388at2759"/>
<dbReference type="InterPro" id="IPR011583">
    <property type="entry name" value="Chitinase_II/V-like_cat"/>
</dbReference>
<dbReference type="InterPro" id="IPR001223">
    <property type="entry name" value="Glyco_hydro18_cat"/>
</dbReference>
<evidence type="ECO:0000256" key="3">
    <source>
        <dbReference type="ARBA" id="ARBA00008682"/>
    </source>
</evidence>
<evidence type="ECO:0000256" key="11">
    <source>
        <dbReference type="RuleBase" id="RU000489"/>
    </source>
</evidence>
<dbReference type="Gene3D" id="3.20.20.80">
    <property type="entry name" value="Glycosidases"/>
    <property type="match status" value="1"/>
</dbReference>
<gene>
    <name evidence="13" type="ORF">K469DRAFT_704057</name>
</gene>
<proteinExistence type="inferred from homology"/>
<evidence type="ECO:0000259" key="12">
    <source>
        <dbReference type="PROSITE" id="PS51910"/>
    </source>
</evidence>
<feature type="non-terminal residue" evidence="13">
    <location>
        <position position="1"/>
    </location>
</feature>
<dbReference type="InterPro" id="IPR017853">
    <property type="entry name" value="GH"/>
</dbReference>
<dbReference type="SUPFAM" id="SSF51445">
    <property type="entry name" value="(Trans)glycosidases"/>
    <property type="match status" value="1"/>
</dbReference>
<dbReference type="PROSITE" id="PS51910">
    <property type="entry name" value="GH18_2"/>
    <property type="match status" value="1"/>
</dbReference>
<keyword evidence="8" id="KW-0119">Carbohydrate metabolism</keyword>
<dbReference type="AlphaFoldDB" id="A0A6A6D604"/>
<dbReference type="GO" id="GO:0006032">
    <property type="term" value="P:chitin catabolic process"/>
    <property type="evidence" value="ECO:0007669"/>
    <property type="project" value="UniProtKB-KW"/>
</dbReference>
<evidence type="ECO:0000256" key="4">
    <source>
        <dbReference type="ARBA" id="ARBA00012729"/>
    </source>
</evidence>
<evidence type="ECO:0000256" key="10">
    <source>
        <dbReference type="ARBA" id="ARBA00023326"/>
    </source>
</evidence>
<dbReference type="GO" id="GO:0008843">
    <property type="term" value="F:endochitinase activity"/>
    <property type="evidence" value="ECO:0007669"/>
    <property type="project" value="UniProtKB-EC"/>
</dbReference>
<keyword evidence="5" id="KW-0964">Secreted</keyword>
<evidence type="ECO:0000256" key="1">
    <source>
        <dbReference type="ARBA" id="ARBA00000822"/>
    </source>
</evidence>
<keyword evidence="9 11" id="KW-0326">Glycosidase</keyword>
<organism evidence="13 14">
    <name type="scientific">Zopfia rhizophila CBS 207.26</name>
    <dbReference type="NCBI Taxonomy" id="1314779"/>
    <lineage>
        <taxon>Eukaryota</taxon>
        <taxon>Fungi</taxon>
        <taxon>Dikarya</taxon>
        <taxon>Ascomycota</taxon>
        <taxon>Pezizomycotina</taxon>
        <taxon>Dothideomycetes</taxon>
        <taxon>Dothideomycetes incertae sedis</taxon>
        <taxon>Zopfiaceae</taxon>
        <taxon>Zopfia</taxon>
    </lineage>
</organism>
<dbReference type="Proteomes" id="UP000800200">
    <property type="component" value="Unassembled WGS sequence"/>
</dbReference>
<reference evidence="13" key="1">
    <citation type="journal article" date="2020" name="Stud. Mycol.">
        <title>101 Dothideomycetes genomes: a test case for predicting lifestyles and emergence of pathogens.</title>
        <authorList>
            <person name="Haridas S."/>
            <person name="Albert R."/>
            <person name="Binder M."/>
            <person name="Bloem J."/>
            <person name="Labutti K."/>
            <person name="Salamov A."/>
            <person name="Andreopoulos B."/>
            <person name="Baker S."/>
            <person name="Barry K."/>
            <person name="Bills G."/>
            <person name="Bluhm B."/>
            <person name="Cannon C."/>
            <person name="Castanera R."/>
            <person name="Culley D."/>
            <person name="Daum C."/>
            <person name="Ezra D."/>
            <person name="Gonzalez J."/>
            <person name="Henrissat B."/>
            <person name="Kuo A."/>
            <person name="Liang C."/>
            <person name="Lipzen A."/>
            <person name="Lutzoni F."/>
            <person name="Magnuson J."/>
            <person name="Mondo S."/>
            <person name="Nolan M."/>
            <person name="Ohm R."/>
            <person name="Pangilinan J."/>
            <person name="Park H.-J."/>
            <person name="Ramirez L."/>
            <person name="Alfaro M."/>
            <person name="Sun H."/>
            <person name="Tritt A."/>
            <person name="Yoshinaga Y."/>
            <person name="Zwiers L.-H."/>
            <person name="Turgeon B."/>
            <person name="Goodwin S."/>
            <person name="Spatafora J."/>
            <person name="Crous P."/>
            <person name="Grigoriev I."/>
        </authorList>
    </citation>
    <scope>NUCLEOTIDE SEQUENCE</scope>
    <source>
        <strain evidence="13">CBS 207.26</strain>
    </source>
</reference>
<evidence type="ECO:0000256" key="9">
    <source>
        <dbReference type="ARBA" id="ARBA00023295"/>
    </source>
</evidence>
<evidence type="ECO:0000256" key="5">
    <source>
        <dbReference type="ARBA" id="ARBA00022525"/>
    </source>
</evidence>